<evidence type="ECO:0000256" key="1">
    <source>
        <dbReference type="SAM" id="MobiDB-lite"/>
    </source>
</evidence>
<dbReference type="AlphaFoldDB" id="A0A395HI49"/>
<dbReference type="GeneID" id="37195226"/>
<dbReference type="RefSeq" id="XP_025546323.1">
    <property type="nucleotide sequence ID" value="XM_025690937.1"/>
</dbReference>
<keyword evidence="3" id="KW-1185">Reference proteome</keyword>
<dbReference type="Proteomes" id="UP000248961">
    <property type="component" value="Unassembled WGS sequence"/>
</dbReference>
<proteinExistence type="predicted"/>
<dbReference type="EMBL" id="KZ824338">
    <property type="protein sequence ID" value="RAL07169.1"/>
    <property type="molecule type" value="Genomic_DNA"/>
</dbReference>
<reference evidence="2 3" key="1">
    <citation type="submission" date="2018-02" db="EMBL/GenBank/DDBJ databases">
        <title>The genomes of Aspergillus section Nigri reveals drivers in fungal speciation.</title>
        <authorList>
            <consortium name="DOE Joint Genome Institute"/>
            <person name="Vesth T.C."/>
            <person name="Nybo J."/>
            <person name="Theobald S."/>
            <person name="Brandl J."/>
            <person name="Frisvad J.C."/>
            <person name="Nielsen K.F."/>
            <person name="Lyhne E.K."/>
            <person name="Kogle M.E."/>
            <person name="Kuo A."/>
            <person name="Riley R."/>
            <person name="Clum A."/>
            <person name="Nolan M."/>
            <person name="Lipzen A."/>
            <person name="Salamov A."/>
            <person name="Henrissat B."/>
            <person name="Wiebenga A."/>
            <person name="De vries R.P."/>
            <person name="Grigoriev I.V."/>
            <person name="Mortensen U.H."/>
            <person name="Andersen M.R."/>
            <person name="Baker S.E."/>
        </authorList>
    </citation>
    <scope>NUCLEOTIDE SEQUENCE [LARGE SCALE GENOMIC DNA]</scope>
    <source>
        <strain evidence="2 3">CBS 101889</strain>
    </source>
</reference>
<accession>A0A395HI49</accession>
<organism evidence="2 3">
    <name type="scientific">Aspergillus homomorphus (strain CBS 101889)</name>
    <dbReference type="NCBI Taxonomy" id="1450537"/>
    <lineage>
        <taxon>Eukaryota</taxon>
        <taxon>Fungi</taxon>
        <taxon>Dikarya</taxon>
        <taxon>Ascomycota</taxon>
        <taxon>Pezizomycotina</taxon>
        <taxon>Eurotiomycetes</taxon>
        <taxon>Eurotiomycetidae</taxon>
        <taxon>Eurotiales</taxon>
        <taxon>Aspergillaceae</taxon>
        <taxon>Aspergillus</taxon>
        <taxon>Aspergillus subgen. Circumdati</taxon>
    </lineage>
</organism>
<sequence length="144" mass="15668">MSPSASQRFRAPIPTSIAIHILLNNSSSQPSFHSRSFNPSNQAKSKPHIHETHPSKANTHQPRAHIANSIPPKYANPARYIPSTGKIRCQRVSGCLSTVLLPPQPTTPKCGEIFNNGPSPEWFIHTPEANVVNSSVNASTCSQK</sequence>
<evidence type="ECO:0000313" key="3">
    <source>
        <dbReference type="Proteomes" id="UP000248961"/>
    </source>
</evidence>
<feature type="region of interest" description="Disordered" evidence="1">
    <location>
        <begin position="28"/>
        <end position="75"/>
    </location>
</feature>
<dbReference type="VEuPathDB" id="FungiDB:BO97DRAFT_265516"/>
<gene>
    <name evidence="2" type="ORF">BO97DRAFT_265516</name>
</gene>
<protein>
    <submittedName>
        <fullName evidence="2">Uncharacterized protein</fullName>
    </submittedName>
</protein>
<name>A0A395HI49_ASPHC</name>
<evidence type="ECO:0000313" key="2">
    <source>
        <dbReference type="EMBL" id="RAL07169.1"/>
    </source>
</evidence>